<feature type="chain" id="PRO_5034335407" evidence="2">
    <location>
        <begin position="18"/>
        <end position="489"/>
    </location>
</feature>
<accession>A0A8B8CZ52</accession>
<feature type="signal peptide" evidence="2">
    <location>
        <begin position="1"/>
        <end position="17"/>
    </location>
</feature>
<protein>
    <submittedName>
        <fullName evidence="4">Formin-like protein 5 isoform X2</fullName>
    </submittedName>
</protein>
<evidence type="ECO:0000313" key="4">
    <source>
        <dbReference type="RefSeq" id="XP_022321172.1"/>
    </source>
</evidence>
<keyword evidence="3" id="KW-1185">Reference proteome</keyword>
<dbReference type="AlphaFoldDB" id="A0A8B8CZ52"/>
<dbReference type="SUPFAM" id="SSF57184">
    <property type="entry name" value="Growth factor receptor domain"/>
    <property type="match status" value="1"/>
</dbReference>
<dbReference type="InterPro" id="IPR009030">
    <property type="entry name" value="Growth_fac_rcpt_cys_sf"/>
</dbReference>
<dbReference type="GeneID" id="111123246"/>
<reference evidence="4" key="1">
    <citation type="submission" date="2025-08" db="UniProtKB">
        <authorList>
            <consortium name="RefSeq"/>
        </authorList>
    </citation>
    <scope>IDENTIFICATION</scope>
    <source>
        <tissue evidence="4">Whole sample</tissue>
    </source>
</reference>
<evidence type="ECO:0000256" key="2">
    <source>
        <dbReference type="SAM" id="SignalP"/>
    </source>
</evidence>
<feature type="compositionally biased region" description="Low complexity" evidence="1">
    <location>
        <begin position="347"/>
        <end position="385"/>
    </location>
</feature>
<evidence type="ECO:0000256" key="1">
    <source>
        <dbReference type="SAM" id="MobiDB-lite"/>
    </source>
</evidence>
<dbReference type="RefSeq" id="XP_022321172.1">
    <property type="nucleotide sequence ID" value="XM_022465464.1"/>
</dbReference>
<proteinExistence type="predicted"/>
<name>A0A8B8CZ52_CRAVI</name>
<organism evidence="3 4">
    <name type="scientific">Crassostrea virginica</name>
    <name type="common">Eastern oyster</name>
    <dbReference type="NCBI Taxonomy" id="6565"/>
    <lineage>
        <taxon>Eukaryota</taxon>
        <taxon>Metazoa</taxon>
        <taxon>Spiralia</taxon>
        <taxon>Lophotrochozoa</taxon>
        <taxon>Mollusca</taxon>
        <taxon>Bivalvia</taxon>
        <taxon>Autobranchia</taxon>
        <taxon>Pteriomorphia</taxon>
        <taxon>Ostreida</taxon>
        <taxon>Ostreoidea</taxon>
        <taxon>Ostreidae</taxon>
        <taxon>Crassostrea</taxon>
    </lineage>
</organism>
<dbReference type="Proteomes" id="UP000694844">
    <property type="component" value="Chromosome 3"/>
</dbReference>
<feature type="region of interest" description="Disordered" evidence="1">
    <location>
        <begin position="273"/>
        <end position="411"/>
    </location>
</feature>
<evidence type="ECO:0000313" key="3">
    <source>
        <dbReference type="Proteomes" id="UP000694844"/>
    </source>
</evidence>
<sequence length="489" mass="51134">MQLQICLISSLLSICSAQQVPNWLGRVFHNPFRIDVIRRNPVPPPAAPTQHRTAPPTSPCPDGCDTGYVCFGGGCQKTGDSLCNPMCEESHTCHHGHCHYEPCRPSCRNGERCINGRCESVPCRPRCQAGSVCVRGQCERDMGGVCEPPCPPGYRCHDGHCDSEHSNPHETCDPACPPGYKCHDSHCDPDPDTTTSTTCDEHRPCPPNSRCVDGHCTGEALTVGAVSPTDVRSVNPGQAAPSLPFNPAGPISPLIPGAQPGPFSPGIPNSQTNFATPNDPNSRWLVRDSSGSRIPWARPPPTLIRPGSNLPDNTITAGASGPVDLNPVPNAVDLFPMTNNFPPRPQQPSSNRPSGIGIGSSPLSGSSQTGTGMSLPPLTSLISPPGTHPVSPGAQMPPAGPPQVPAQGQGNGGIFIPDIAEICQGGNCNGAPLAPGSNVGLLNQRTAAAPQMVGRGDNCGELTCFENEFCFDPITSTCIGVNTGDPRVP</sequence>
<dbReference type="OrthoDB" id="6145181at2759"/>
<gene>
    <name evidence="4" type="primary">LOC111123246</name>
</gene>
<keyword evidence="2" id="KW-0732">Signal</keyword>